<protein>
    <submittedName>
        <fullName evidence="1">Haloacid dehalogenase-like family hydrolase, putative</fullName>
    </submittedName>
</protein>
<dbReference type="Gene3D" id="3.30.1240.10">
    <property type="match status" value="1"/>
</dbReference>
<proteinExistence type="predicted"/>
<dbReference type="InterPro" id="IPR036412">
    <property type="entry name" value="HAD-like_sf"/>
</dbReference>
<reference evidence="1" key="1">
    <citation type="submission" date="2018-07" db="EMBL/GenBank/DDBJ databases">
        <authorList>
            <person name="Quirk P.G."/>
            <person name="Krulwich T.A."/>
        </authorList>
    </citation>
    <scope>NUCLEOTIDE SEQUENCE</scope>
    <source>
        <strain evidence="1">Anand</strain>
    </source>
</reference>
<dbReference type="PANTHER" id="PTHR10000:SF8">
    <property type="entry name" value="HAD SUPERFAMILY HYDROLASE-LIKE, TYPE 3"/>
    <property type="match status" value="1"/>
</dbReference>
<dbReference type="NCBIfam" id="TIGR01484">
    <property type="entry name" value="HAD-SF-IIB"/>
    <property type="match status" value="1"/>
</dbReference>
<dbReference type="GO" id="GO:0005829">
    <property type="term" value="C:cytosol"/>
    <property type="evidence" value="ECO:0007669"/>
    <property type="project" value="TreeGrafter"/>
</dbReference>
<evidence type="ECO:0000313" key="2">
    <source>
        <dbReference type="EMBL" id="SVP90366.1"/>
    </source>
</evidence>
<organism evidence="1">
    <name type="scientific">Theileria annulata</name>
    <dbReference type="NCBI Taxonomy" id="5874"/>
    <lineage>
        <taxon>Eukaryota</taxon>
        <taxon>Sar</taxon>
        <taxon>Alveolata</taxon>
        <taxon>Apicomplexa</taxon>
        <taxon>Aconoidasida</taxon>
        <taxon>Piroplasmida</taxon>
        <taxon>Theileriidae</taxon>
        <taxon>Theileria</taxon>
    </lineage>
</organism>
<dbReference type="InterPro" id="IPR006379">
    <property type="entry name" value="HAD-SF_hydro_IIB"/>
</dbReference>
<name>A0A3B0N2A8_THEAN</name>
<gene>
    <name evidence="1" type="ORF">TAT_000107900</name>
    <name evidence="2" type="ORF">TAV_000107200</name>
</gene>
<dbReference type="GO" id="GO:0000287">
    <property type="term" value="F:magnesium ion binding"/>
    <property type="evidence" value="ECO:0007669"/>
    <property type="project" value="TreeGrafter"/>
</dbReference>
<dbReference type="PANTHER" id="PTHR10000">
    <property type="entry name" value="PHOSPHOSERINE PHOSPHATASE"/>
    <property type="match status" value="1"/>
</dbReference>
<evidence type="ECO:0000313" key="1">
    <source>
        <dbReference type="EMBL" id="SVP89226.1"/>
    </source>
</evidence>
<dbReference type="InterPro" id="IPR023214">
    <property type="entry name" value="HAD_sf"/>
</dbReference>
<dbReference type="EMBL" id="UIVS01000001">
    <property type="protein sequence ID" value="SVP90366.1"/>
    <property type="molecule type" value="Genomic_DNA"/>
</dbReference>
<dbReference type="AlphaFoldDB" id="A0A3B0N2A8"/>
<dbReference type="EMBL" id="UIVT01000001">
    <property type="protein sequence ID" value="SVP89226.1"/>
    <property type="molecule type" value="Genomic_DNA"/>
</dbReference>
<keyword evidence="1" id="KW-0378">Hydrolase</keyword>
<sequence length="273" mass="30689">MEQSNPSEVKKYLGVDIDGTFYVEDPEKFKNNVEAFKNLKQNNIVPFFCTGRVLSSAMKVVGDNFQGETGYNGYPGVYANGALVYDSDGNIISHSDFSEEFLRKFVQYIIENNLDDITIFKGADKFYIIKDLREDFKNYPKSKNIDNLKLITPEEIVKQKILAILLSIDANIDDLPSKFSCEICTNDKSYHLSSQNITKAYGVKRLLDYLGVSPDQCSFIGDGENDIEVLKYCKLSYAVGNANNEVKMAAKIVLNENYDQGAFEKAVQLVSSS</sequence>
<dbReference type="Gene3D" id="3.40.50.1000">
    <property type="entry name" value="HAD superfamily/HAD-like"/>
    <property type="match status" value="1"/>
</dbReference>
<dbReference type="VEuPathDB" id="PiroplasmaDB:TA16225"/>
<dbReference type="Pfam" id="PF08282">
    <property type="entry name" value="Hydrolase_3"/>
    <property type="match status" value="1"/>
</dbReference>
<accession>A0A3B0N2A8</accession>
<dbReference type="GO" id="GO:0016791">
    <property type="term" value="F:phosphatase activity"/>
    <property type="evidence" value="ECO:0007669"/>
    <property type="project" value="UniProtKB-ARBA"/>
</dbReference>
<dbReference type="SUPFAM" id="SSF56784">
    <property type="entry name" value="HAD-like"/>
    <property type="match status" value="1"/>
</dbReference>